<name>A0AAW8N881_PSEOX</name>
<feature type="signal peptide" evidence="2">
    <location>
        <begin position="1"/>
        <end position="31"/>
    </location>
</feature>
<dbReference type="PROSITE" id="PS51318">
    <property type="entry name" value="TAT"/>
    <property type="match status" value="1"/>
</dbReference>
<dbReference type="RefSeq" id="WP_310108708.1">
    <property type="nucleotide sequence ID" value="NZ_JAVDTN010000001.1"/>
</dbReference>
<dbReference type="InterPro" id="IPR006311">
    <property type="entry name" value="TAT_signal"/>
</dbReference>
<reference evidence="3" key="1">
    <citation type="submission" date="2023-07" db="EMBL/GenBank/DDBJ databases">
        <title>Sorghum-associated microbial communities from plants grown in Nebraska, USA.</title>
        <authorList>
            <person name="Schachtman D."/>
        </authorList>
    </citation>
    <scope>NUCLEOTIDE SEQUENCE</scope>
    <source>
        <strain evidence="3">BE261</strain>
    </source>
</reference>
<dbReference type="SUPFAM" id="SSF110296">
    <property type="entry name" value="Oligoxyloglucan reducing end-specific cellobiohydrolase"/>
    <property type="match status" value="1"/>
</dbReference>
<feature type="compositionally biased region" description="Low complexity" evidence="1">
    <location>
        <begin position="30"/>
        <end position="51"/>
    </location>
</feature>
<dbReference type="GeneID" id="97420808"/>
<keyword evidence="2" id="KW-0732">Signal</keyword>
<dbReference type="InterPro" id="IPR015943">
    <property type="entry name" value="WD40/YVTN_repeat-like_dom_sf"/>
</dbReference>
<comment type="caution">
    <text evidence="3">The sequence shown here is derived from an EMBL/GenBank/DDBJ whole genome shotgun (WGS) entry which is preliminary data.</text>
</comment>
<dbReference type="AlphaFoldDB" id="A0AAW8N881"/>
<dbReference type="Gene3D" id="2.130.10.10">
    <property type="entry name" value="YVTN repeat-like/Quinoprotein amine dehydrogenase"/>
    <property type="match status" value="2"/>
</dbReference>
<dbReference type="PROSITE" id="PS51257">
    <property type="entry name" value="PROKAR_LIPOPROTEIN"/>
    <property type="match status" value="1"/>
</dbReference>
<evidence type="ECO:0000313" key="4">
    <source>
        <dbReference type="Proteomes" id="UP001262032"/>
    </source>
</evidence>
<protein>
    <submittedName>
        <fullName evidence="3">Photosystem II stability/assembly factor-like uncharacterized protein</fullName>
    </submittedName>
</protein>
<evidence type="ECO:0000313" key="3">
    <source>
        <dbReference type="EMBL" id="MDR7162569.1"/>
    </source>
</evidence>
<proteinExistence type="predicted"/>
<organism evidence="3 4">
    <name type="scientific">Pseudarthrobacter oxydans</name>
    <name type="common">Arthrobacter oxydans</name>
    <dbReference type="NCBI Taxonomy" id="1671"/>
    <lineage>
        <taxon>Bacteria</taxon>
        <taxon>Bacillati</taxon>
        <taxon>Actinomycetota</taxon>
        <taxon>Actinomycetes</taxon>
        <taxon>Micrococcales</taxon>
        <taxon>Micrococcaceae</taxon>
        <taxon>Pseudarthrobacter</taxon>
    </lineage>
</organism>
<evidence type="ECO:0000256" key="1">
    <source>
        <dbReference type="SAM" id="MobiDB-lite"/>
    </source>
</evidence>
<gene>
    <name evidence="3" type="ORF">J2X12_000570</name>
</gene>
<dbReference type="EMBL" id="JAVDWN010000001">
    <property type="protein sequence ID" value="MDR7162569.1"/>
    <property type="molecule type" value="Genomic_DNA"/>
</dbReference>
<dbReference type="InterPro" id="IPR054817">
    <property type="entry name" value="Glycosyl_F510_1955-like"/>
</dbReference>
<dbReference type="Proteomes" id="UP001262032">
    <property type="component" value="Unassembled WGS sequence"/>
</dbReference>
<feature type="chain" id="PRO_5043812970" evidence="2">
    <location>
        <begin position="32"/>
        <end position="298"/>
    </location>
</feature>
<dbReference type="CDD" id="cd15482">
    <property type="entry name" value="Sialidase_non-viral"/>
    <property type="match status" value="1"/>
</dbReference>
<sequence>MPRQHASSTRHFAALSAAAAALLALAGCAPASSPAPETDGTATGTGSAHSTLPGSHVHGIAVSGETSQVLLATHDGLFDVTTAPAAKIGGTNDLMGFTPGPSDGVFYASGHPGPGSDLPNPLGLLRSSDGGRTWEQLSRQGESDFHALTATQAGIVAFDGALRTSPDGKAWNTVAADFAPAVLAGHPDSTTVLATTQDGIQRSTDSGSTWTPLENGPVIQFAAFAHPAEAVGVEPDGTVHYSPDAGQTWTEQGRIDAEVMAIAALKGEDGRPWIWAATADGVMVSTDGGMTFRPADAD</sequence>
<feature type="region of interest" description="Disordered" evidence="1">
    <location>
        <begin position="30"/>
        <end position="55"/>
    </location>
</feature>
<accession>A0AAW8N881</accession>
<evidence type="ECO:0000256" key="2">
    <source>
        <dbReference type="SAM" id="SignalP"/>
    </source>
</evidence>
<dbReference type="NCBIfam" id="NF045728">
    <property type="entry name" value="glycosyl_F510_1955"/>
    <property type="match status" value="1"/>
</dbReference>